<proteinExistence type="predicted"/>
<organism evidence="1 2">
    <name type="scientific">Xenotaenia resolanae</name>
    <dbReference type="NCBI Taxonomy" id="208358"/>
    <lineage>
        <taxon>Eukaryota</taxon>
        <taxon>Metazoa</taxon>
        <taxon>Chordata</taxon>
        <taxon>Craniata</taxon>
        <taxon>Vertebrata</taxon>
        <taxon>Euteleostomi</taxon>
        <taxon>Actinopterygii</taxon>
        <taxon>Neopterygii</taxon>
        <taxon>Teleostei</taxon>
        <taxon>Neoteleostei</taxon>
        <taxon>Acanthomorphata</taxon>
        <taxon>Ovalentaria</taxon>
        <taxon>Atherinomorphae</taxon>
        <taxon>Cyprinodontiformes</taxon>
        <taxon>Goodeidae</taxon>
        <taxon>Xenotaenia</taxon>
    </lineage>
</organism>
<reference evidence="1 2" key="1">
    <citation type="submission" date="2021-06" db="EMBL/GenBank/DDBJ databases">
        <authorList>
            <person name="Palmer J.M."/>
        </authorList>
    </citation>
    <scope>NUCLEOTIDE SEQUENCE [LARGE SCALE GENOMIC DNA]</scope>
    <source>
        <strain evidence="1 2">XR_2019</strain>
        <tissue evidence="1">Muscle</tissue>
    </source>
</reference>
<protein>
    <submittedName>
        <fullName evidence="1">Uncharacterized protein</fullName>
    </submittedName>
</protein>
<gene>
    <name evidence="1" type="ORF">XENORESO_013852</name>
</gene>
<dbReference type="EMBL" id="JAHRIM010004350">
    <property type="protein sequence ID" value="MEQ2259561.1"/>
    <property type="molecule type" value="Genomic_DNA"/>
</dbReference>
<accession>A0ABV0VQQ3</accession>
<evidence type="ECO:0000313" key="2">
    <source>
        <dbReference type="Proteomes" id="UP001444071"/>
    </source>
</evidence>
<keyword evidence="2" id="KW-1185">Reference proteome</keyword>
<dbReference type="Proteomes" id="UP001444071">
    <property type="component" value="Unassembled WGS sequence"/>
</dbReference>
<name>A0ABV0VQQ3_9TELE</name>
<sequence>MYFIGIFFIDQHKVVHNWEVEWKRIRMVHLYICIFSDYKIQCNYNHLESNCVYFNVSINLAVPRRSQMFLLEYINEHTAQHHDDQGAQQTGQGENGHCNHVVVWSDEAKIEFLACERKLTLQNTHHSDQW</sequence>
<comment type="caution">
    <text evidence="1">The sequence shown here is derived from an EMBL/GenBank/DDBJ whole genome shotgun (WGS) entry which is preliminary data.</text>
</comment>
<evidence type="ECO:0000313" key="1">
    <source>
        <dbReference type="EMBL" id="MEQ2259561.1"/>
    </source>
</evidence>